<dbReference type="EMBL" id="LBZB01000012">
    <property type="protein sequence ID" value="KKR63103.1"/>
    <property type="molecule type" value="Genomic_DNA"/>
</dbReference>
<evidence type="ECO:0000256" key="1">
    <source>
        <dbReference type="SAM" id="Phobius"/>
    </source>
</evidence>
<sequence length="115" mass="13178">MKFSIRLLYLYLFSFIGLLIAVIGCVRIIQLGIKVYVFKGADQFNAITPPAGTPDGKTVVLTQAEKDEQKKANDLENQRQRQREVSEAVAMLVVGIPLYKYHWRIIQKESRKTSY</sequence>
<dbReference type="PROSITE" id="PS51257">
    <property type="entry name" value="PROKAR_LIPOPROTEIN"/>
    <property type="match status" value="1"/>
</dbReference>
<dbReference type="Proteomes" id="UP000034613">
    <property type="component" value="Unassembled WGS sequence"/>
</dbReference>
<name>A0A0G0SDY5_9BACT</name>
<organism evidence="2 3">
    <name type="scientific">Candidatus Woesebacteria bacterium GW2011_GWA1_40_45</name>
    <dbReference type="NCBI Taxonomy" id="1618554"/>
    <lineage>
        <taxon>Bacteria</taxon>
        <taxon>Candidatus Woeseibacteriota</taxon>
    </lineage>
</organism>
<accession>A0A0G0SDY5</accession>
<reference evidence="2 3" key="1">
    <citation type="journal article" date="2015" name="Nature">
        <title>rRNA introns, odd ribosomes, and small enigmatic genomes across a large radiation of phyla.</title>
        <authorList>
            <person name="Brown C.T."/>
            <person name="Hug L.A."/>
            <person name="Thomas B.C."/>
            <person name="Sharon I."/>
            <person name="Castelle C.J."/>
            <person name="Singh A."/>
            <person name="Wilkins M.J."/>
            <person name="Williams K.H."/>
            <person name="Banfield J.F."/>
        </authorList>
    </citation>
    <scope>NUCLEOTIDE SEQUENCE [LARGE SCALE GENOMIC DNA]</scope>
</reference>
<evidence type="ECO:0000313" key="2">
    <source>
        <dbReference type="EMBL" id="KKR63103.1"/>
    </source>
</evidence>
<proteinExistence type="predicted"/>
<evidence type="ECO:0008006" key="4">
    <source>
        <dbReference type="Google" id="ProtNLM"/>
    </source>
</evidence>
<dbReference type="AlphaFoldDB" id="A0A0G0SDY5"/>
<gene>
    <name evidence="2" type="ORF">UU03_C0012G0005</name>
</gene>
<keyword evidence="1" id="KW-0472">Membrane</keyword>
<comment type="caution">
    <text evidence="2">The sequence shown here is derived from an EMBL/GenBank/DDBJ whole genome shotgun (WGS) entry which is preliminary data.</text>
</comment>
<keyword evidence="1" id="KW-1133">Transmembrane helix</keyword>
<protein>
    <recommendedName>
        <fullName evidence="4">DUF5671 domain-containing protein</fullName>
    </recommendedName>
</protein>
<evidence type="ECO:0000313" key="3">
    <source>
        <dbReference type="Proteomes" id="UP000034613"/>
    </source>
</evidence>
<feature type="transmembrane region" description="Helical" evidence="1">
    <location>
        <begin position="7"/>
        <end position="29"/>
    </location>
</feature>
<keyword evidence="1" id="KW-0812">Transmembrane</keyword>